<keyword evidence="2" id="KW-1185">Reference proteome</keyword>
<dbReference type="OrthoDB" id="9772976at2"/>
<dbReference type="InterPro" id="IPR027417">
    <property type="entry name" value="P-loop_NTPase"/>
</dbReference>
<dbReference type="SUPFAM" id="SSF52540">
    <property type="entry name" value="P-loop containing nucleoside triphosphate hydrolases"/>
    <property type="match status" value="1"/>
</dbReference>
<dbReference type="EMBL" id="AP018175">
    <property type="protein sequence ID" value="BAY19889.1"/>
    <property type="molecule type" value="Genomic_DNA"/>
</dbReference>
<accession>A0A1Z4GQW9</accession>
<sequence>MAISERDIEHIFERLRSGVVPERGLEAFAVGIDKQRTEIHRQFQLAANGEGVFKFLRGGYGCGKTFMSRLAILDAQAQGFATSFVVVSDNDLHFYKFDDVYRKVVQELGTSSCPRGALSDIIDRWIARVEDALIAAGADENSDEFDTLVQQRMEEELASLTGGKAPEDMARVLRAIFTFKQKGEIAEASALLSWLAGSENVAATAKKAAGIKGDIASRDALDYLHGILEIVKAAGYKGLVIVIDEVETVLRMRHDSRGKSLNGIRQICDAADRYKGLLWIYTGTPEFFDTKRGVAGLEPLHDRIQFLAPGGFANPRQPQLELKPFDARRLKEVALKLREIYPTANRTGIVNKVTSEFIERLVTKVTAGFKGDVGVVPRQFLRQFVNILDLAAENDEFDPMIAEGFEPTDLNEVELLIREGRAYFDEEPADIQGYAAVEF</sequence>
<gene>
    <name evidence="1" type="ORF">NIES21_57590</name>
</gene>
<dbReference type="Proteomes" id="UP000218287">
    <property type="component" value="Plasmid Plasmid1 dna"/>
</dbReference>
<reference evidence="1 2" key="1">
    <citation type="submission" date="2017-06" db="EMBL/GenBank/DDBJ databases">
        <title>Genome sequencing of cyanobaciteial culture collection at National Institute for Environmental Studies (NIES).</title>
        <authorList>
            <person name="Hirose Y."/>
            <person name="Shimura Y."/>
            <person name="Fujisawa T."/>
            <person name="Nakamura Y."/>
            <person name="Kawachi M."/>
        </authorList>
    </citation>
    <scope>NUCLEOTIDE SEQUENCE [LARGE SCALE GENOMIC DNA]</scope>
    <source>
        <strain evidence="1 2">NIES-21</strain>
        <plasmid evidence="2">Plasmid1 dna</plasmid>
    </source>
</reference>
<organism evidence="1 2">
    <name type="scientific">Anabaenopsis circularis NIES-21</name>
    <dbReference type="NCBI Taxonomy" id="1085406"/>
    <lineage>
        <taxon>Bacteria</taxon>
        <taxon>Bacillati</taxon>
        <taxon>Cyanobacteriota</taxon>
        <taxon>Cyanophyceae</taxon>
        <taxon>Nostocales</taxon>
        <taxon>Nodulariaceae</taxon>
        <taxon>Anabaenopsis</taxon>
    </lineage>
</organism>
<dbReference type="NCBIfam" id="NF033438">
    <property type="entry name" value="BREX_BrxD"/>
    <property type="match status" value="1"/>
</dbReference>
<dbReference type="AlphaFoldDB" id="A0A1Z4GQW9"/>
<evidence type="ECO:0000313" key="1">
    <source>
        <dbReference type="EMBL" id="BAY19889.1"/>
    </source>
</evidence>
<proteinExistence type="predicted"/>
<protein>
    <submittedName>
        <fullName evidence="1">Putative ATP/GTP binding protein</fullName>
    </submittedName>
</protein>
<name>A0A1Z4GQW9_9CYAN</name>
<dbReference type="InterPro" id="IPR021228">
    <property type="entry name" value="BrxD"/>
</dbReference>
<geneLocation type="plasmid" evidence="2">
    <name>Plasmid1 dna</name>
</geneLocation>
<dbReference type="Pfam" id="PF10923">
    <property type="entry name" value="BrxC_BrxD"/>
    <property type="match status" value="1"/>
</dbReference>
<keyword evidence="1" id="KW-0614">Plasmid</keyword>
<evidence type="ECO:0000313" key="2">
    <source>
        <dbReference type="Proteomes" id="UP000218287"/>
    </source>
</evidence>